<name>A0AAV4R4E5_CAEEX</name>
<protein>
    <submittedName>
        <fullName evidence="1">Uncharacterized protein</fullName>
    </submittedName>
</protein>
<dbReference type="Proteomes" id="UP001054945">
    <property type="component" value="Unassembled WGS sequence"/>
</dbReference>
<reference evidence="1 2" key="1">
    <citation type="submission" date="2021-06" db="EMBL/GenBank/DDBJ databases">
        <title>Caerostris extrusa draft genome.</title>
        <authorList>
            <person name="Kono N."/>
            <person name="Arakawa K."/>
        </authorList>
    </citation>
    <scope>NUCLEOTIDE SEQUENCE [LARGE SCALE GENOMIC DNA]</scope>
</reference>
<evidence type="ECO:0000313" key="2">
    <source>
        <dbReference type="Proteomes" id="UP001054945"/>
    </source>
</evidence>
<comment type="caution">
    <text evidence="1">The sequence shown here is derived from an EMBL/GenBank/DDBJ whole genome shotgun (WGS) entry which is preliminary data.</text>
</comment>
<proteinExistence type="predicted"/>
<sequence>MSFVVKKMCGDLALPKVPFLKGQSVLNWINLRLILSDIVSEDSYNSPLQVQREGFLCPQICHVIRFHRKGIAIQLHMSSFRTIQVPTLYVMLKLKKRNNGS</sequence>
<evidence type="ECO:0000313" key="1">
    <source>
        <dbReference type="EMBL" id="GIY16474.1"/>
    </source>
</evidence>
<dbReference type="AlphaFoldDB" id="A0AAV4R4E5"/>
<organism evidence="1 2">
    <name type="scientific">Caerostris extrusa</name>
    <name type="common">Bark spider</name>
    <name type="synonym">Caerostris bankana</name>
    <dbReference type="NCBI Taxonomy" id="172846"/>
    <lineage>
        <taxon>Eukaryota</taxon>
        <taxon>Metazoa</taxon>
        <taxon>Ecdysozoa</taxon>
        <taxon>Arthropoda</taxon>
        <taxon>Chelicerata</taxon>
        <taxon>Arachnida</taxon>
        <taxon>Araneae</taxon>
        <taxon>Araneomorphae</taxon>
        <taxon>Entelegynae</taxon>
        <taxon>Araneoidea</taxon>
        <taxon>Araneidae</taxon>
        <taxon>Caerostris</taxon>
    </lineage>
</organism>
<dbReference type="EMBL" id="BPLR01007383">
    <property type="protein sequence ID" value="GIY16474.1"/>
    <property type="molecule type" value="Genomic_DNA"/>
</dbReference>
<keyword evidence="2" id="KW-1185">Reference proteome</keyword>
<gene>
    <name evidence="1" type="ORF">CEXT_423031</name>
</gene>
<accession>A0AAV4R4E5</accession>